<dbReference type="GO" id="GO:0003676">
    <property type="term" value="F:nucleic acid binding"/>
    <property type="evidence" value="ECO:0007669"/>
    <property type="project" value="InterPro"/>
</dbReference>
<reference evidence="3" key="2">
    <citation type="submission" date="2025-08" db="UniProtKB">
        <authorList>
            <consortium name="RefSeq"/>
        </authorList>
    </citation>
    <scope>IDENTIFICATION</scope>
</reference>
<sequence>MINIDGLMLTSKPRVAIGAAFRGPSGGWLVGFELVTGVADSLKIETQDILKGLKLTWMRGFKQVEVESDNTLFIDIIINGFVANNNTMEVWLVHEWCNREWQVKLQHVLKESNKVVDCLAKAVGGGMNRLVVLVL</sequence>
<feature type="domain" description="RNase H type-1" evidence="1">
    <location>
        <begin position="3"/>
        <end position="122"/>
    </location>
</feature>
<dbReference type="InterPro" id="IPR053151">
    <property type="entry name" value="RNase_H-like"/>
</dbReference>
<dbReference type="PaxDb" id="3635-A0A1U8NFT2"/>
<protein>
    <recommendedName>
        <fullName evidence="1">RNase H type-1 domain-containing protein</fullName>
    </recommendedName>
</protein>
<dbReference type="InterPro" id="IPR012337">
    <property type="entry name" value="RNaseH-like_sf"/>
</dbReference>
<dbReference type="OrthoDB" id="1435729at2759"/>
<dbReference type="InterPro" id="IPR044730">
    <property type="entry name" value="RNase_H-like_dom_plant"/>
</dbReference>
<reference evidence="2" key="1">
    <citation type="journal article" date="2020" name="Nat. Genet.">
        <title>Genomic diversifications of five Gossypium allopolyploid species and their impact on cotton improvement.</title>
        <authorList>
            <person name="Chen Z.J."/>
            <person name="Sreedasyam A."/>
            <person name="Ando A."/>
            <person name="Song Q."/>
            <person name="De Santiago L.M."/>
            <person name="Hulse-Kemp A.M."/>
            <person name="Ding M."/>
            <person name="Ye W."/>
            <person name="Kirkbride R.C."/>
            <person name="Jenkins J."/>
            <person name="Plott C."/>
            <person name="Lovell J."/>
            <person name="Lin Y.M."/>
            <person name="Vaughn R."/>
            <person name="Liu B."/>
            <person name="Simpson S."/>
            <person name="Scheffler B.E."/>
            <person name="Wen L."/>
            <person name="Saski C.A."/>
            <person name="Grover C.E."/>
            <person name="Hu G."/>
            <person name="Conover J.L."/>
            <person name="Carlson J.W."/>
            <person name="Shu S."/>
            <person name="Boston L.B."/>
            <person name="Williams M."/>
            <person name="Peterson D.G."/>
            <person name="McGee K."/>
            <person name="Jones D.C."/>
            <person name="Wendel J.F."/>
            <person name="Stelly D.M."/>
            <person name="Grimwood J."/>
            <person name="Schmutz J."/>
        </authorList>
    </citation>
    <scope>NUCLEOTIDE SEQUENCE [LARGE SCALE GENOMIC DNA]</scope>
    <source>
        <strain evidence="2">cv. TM-1</strain>
    </source>
</reference>
<name>A0A1U8NFT2_GOSHI</name>
<dbReference type="PANTHER" id="PTHR47723">
    <property type="entry name" value="OS05G0353850 PROTEIN"/>
    <property type="match status" value="1"/>
</dbReference>
<dbReference type="Proteomes" id="UP000818029">
    <property type="component" value="Chromosome A05"/>
</dbReference>
<dbReference type="SMR" id="A0A1U8NFT2"/>
<evidence type="ECO:0000313" key="3">
    <source>
        <dbReference type="RefSeq" id="XP_016737875.1"/>
    </source>
</evidence>
<dbReference type="RefSeq" id="XP_016737875.1">
    <property type="nucleotide sequence ID" value="XM_016882386.1"/>
</dbReference>
<dbReference type="CDD" id="cd06222">
    <property type="entry name" value="RNase_H_like"/>
    <property type="match status" value="1"/>
</dbReference>
<dbReference type="SUPFAM" id="SSF53098">
    <property type="entry name" value="Ribonuclease H-like"/>
    <property type="match status" value="1"/>
</dbReference>
<evidence type="ECO:0000313" key="2">
    <source>
        <dbReference type="Proteomes" id="UP000818029"/>
    </source>
</evidence>
<dbReference type="GeneID" id="107947879"/>
<dbReference type="AlphaFoldDB" id="A0A1U8NFT2"/>
<dbReference type="InterPro" id="IPR036397">
    <property type="entry name" value="RNaseH_sf"/>
</dbReference>
<keyword evidence="2" id="KW-1185">Reference proteome</keyword>
<dbReference type="PANTHER" id="PTHR47723:SF24">
    <property type="entry name" value="RNASE H TYPE-1 DOMAIN-CONTAINING PROTEIN"/>
    <property type="match status" value="1"/>
</dbReference>
<accession>A0A1U8NFT2</accession>
<proteinExistence type="predicted"/>
<dbReference type="Pfam" id="PF13456">
    <property type="entry name" value="RVT_3"/>
    <property type="match status" value="1"/>
</dbReference>
<evidence type="ECO:0000259" key="1">
    <source>
        <dbReference type="Pfam" id="PF13456"/>
    </source>
</evidence>
<dbReference type="Gene3D" id="3.30.420.10">
    <property type="entry name" value="Ribonuclease H-like superfamily/Ribonuclease H"/>
    <property type="match status" value="1"/>
</dbReference>
<dbReference type="InterPro" id="IPR002156">
    <property type="entry name" value="RNaseH_domain"/>
</dbReference>
<gene>
    <name evidence="3" type="primary">LOC107947879</name>
</gene>
<dbReference type="GO" id="GO:0004523">
    <property type="term" value="F:RNA-DNA hybrid ribonuclease activity"/>
    <property type="evidence" value="ECO:0007669"/>
    <property type="project" value="InterPro"/>
</dbReference>
<organism evidence="2 3">
    <name type="scientific">Gossypium hirsutum</name>
    <name type="common">Upland cotton</name>
    <name type="synonym">Gossypium mexicanum</name>
    <dbReference type="NCBI Taxonomy" id="3635"/>
    <lineage>
        <taxon>Eukaryota</taxon>
        <taxon>Viridiplantae</taxon>
        <taxon>Streptophyta</taxon>
        <taxon>Embryophyta</taxon>
        <taxon>Tracheophyta</taxon>
        <taxon>Spermatophyta</taxon>
        <taxon>Magnoliopsida</taxon>
        <taxon>eudicotyledons</taxon>
        <taxon>Gunneridae</taxon>
        <taxon>Pentapetalae</taxon>
        <taxon>rosids</taxon>
        <taxon>malvids</taxon>
        <taxon>Malvales</taxon>
        <taxon>Malvaceae</taxon>
        <taxon>Malvoideae</taxon>
        <taxon>Gossypium</taxon>
    </lineage>
</organism>
<dbReference type="KEGG" id="ghi:107947879"/>